<evidence type="ECO:0000313" key="2">
    <source>
        <dbReference type="EMBL" id="GBP69886.1"/>
    </source>
</evidence>
<evidence type="ECO:0000256" key="1">
    <source>
        <dbReference type="SAM" id="MobiDB-lite"/>
    </source>
</evidence>
<keyword evidence="3" id="KW-1185">Reference proteome</keyword>
<proteinExistence type="predicted"/>
<dbReference type="EMBL" id="BGZK01001055">
    <property type="protein sequence ID" value="GBP69886.1"/>
    <property type="molecule type" value="Genomic_DNA"/>
</dbReference>
<feature type="compositionally biased region" description="Basic and acidic residues" evidence="1">
    <location>
        <begin position="57"/>
        <end position="67"/>
    </location>
</feature>
<protein>
    <submittedName>
        <fullName evidence="2">Uncharacterized protein</fullName>
    </submittedName>
</protein>
<feature type="region of interest" description="Disordered" evidence="1">
    <location>
        <begin position="40"/>
        <end position="67"/>
    </location>
</feature>
<organism evidence="2 3">
    <name type="scientific">Eumeta variegata</name>
    <name type="common">Bagworm moth</name>
    <name type="synonym">Eumeta japonica</name>
    <dbReference type="NCBI Taxonomy" id="151549"/>
    <lineage>
        <taxon>Eukaryota</taxon>
        <taxon>Metazoa</taxon>
        <taxon>Ecdysozoa</taxon>
        <taxon>Arthropoda</taxon>
        <taxon>Hexapoda</taxon>
        <taxon>Insecta</taxon>
        <taxon>Pterygota</taxon>
        <taxon>Neoptera</taxon>
        <taxon>Endopterygota</taxon>
        <taxon>Lepidoptera</taxon>
        <taxon>Glossata</taxon>
        <taxon>Ditrysia</taxon>
        <taxon>Tineoidea</taxon>
        <taxon>Psychidae</taxon>
        <taxon>Oiketicinae</taxon>
        <taxon>Eumeta</taxon>
    </lineage>
</organism>
<accession>A0A4C1Y1V1</accession>
<name>A0A4C1Y1V1_EUMVA</name>
<evidence type="ECO:0000313" key="3">
    <source>
        <dbReference type="Proteomes" id="UP000299102"/>
    </source>
</evidence>
<comment type="caution">
    <text evidence="2">The sequence shown here is derived from an EMBL/GenBank/DDBJ whole genome shotgun (WGS) entry which is preliminary data.</text>
</comment>
<gene>
    <name evidence="2" type="ORF">EVAR_49467_1</name>
</gene>
<dbReference type="Proteomes" id="UP000299102">
    <property type="component" value="Unassembled WGS sequence"/>
</dbReference>
<dbReference type="AlphaFoldDB" id="A0A4C1Y1V1"/>
<sequence length="67" mass="7515">MRLKRTVLVASSHKVLFRMLARPAGAFIIEAHEGLETVQEHPARASAGVTRRRSRRAPADSRVHCVR</sequence>
<reference evidence="2 3" key="1">
    <citation type="journal article" date="2019" name="Commun. Biol.">
        <title>The bagworm genome reveals a unique fibroin gene that provides high tensile strength.</title>
        <authorList>
            <person name="Kono N."/>
            <person name="Nakamura H."/>
            <person name="Ohtoshi R."/>
            <person name="Tomita M."/>
            <person name="Numata K."/>
            <person name="Arakawa K."/>
        </authorList>
    </citation>
    <scope>NUCLEOTIDE SEQUENCE [LARGE SCALE GENOMIC DNA]</scope>
</reference>